<organism evidence="2">
    <name type="scientific">Dissoconium aciculare CBS 342.82</name>
    <dbReference type="NCBI Taxonomy" id="1314786"/>
    <lineage>
        <taxon>Eukaryota</taxon>
        <taxon>Fungi</taxon>
        <taxon>Dikarya</taxon>
        <taxon>Ascomycota</taxon>
        <taxon>Pezizomycotina</taxon>
        <taxon>Dothideomycetes</taxon>
        <taxon>Dothideomycetidae</taxon>
        <taxon>Mycosphaerellales</taxon>
        <taxon>Dissoconiaceae</taxon>
        <taxon>Dissoconium</taxon>
    </lineage>
</organism>
<proteinExistence type="predicted"/>
<dbReference type="Proteomes" id="UP000504637">
    <property type="component" value="Unplaced"/>
</dbReference>
<reference evidence="2" key="2">
    <citation type="submission" date="2020-04" db="EMBL/GenBank/DDBJ databases">
        <authorList>
            <consortium name="NCBI Genome Project"/>
        </authorList>
    </citation>
    <scope>NUCLEOTIDE SEQUENCE</scope>
    <source>
        <strain evidence="2">CBS 342.82</strain>
    </source>
</reference>
<accession>A0A6J3MHM1</accession>
<dbReference type="RefSeq" id="XP_033464225.1">
    <property type="nucleotide sequence ID" value="XM_033603648.1"/>
</dbReference>
<dbReference type="AlphaFoldDB" id="A0A6J3MHM1"/>
<dbReference type="GeneID" id="54361448"/>
<evidence type="ECO:0000313" key="1">
    <source>
        <dbReference type="Proteomes" id="UP000504637"/>
    </source>
</evidence>
<reference evidence="2" key="1">
    <citation type="submission" date="2020-01" db="EMBL/GenBank/DDBJ databases">
        <authorList>
            <consortium name="DOE Joint Genome Institute"/>
            <person name="Haridas S."/>
            <person name="Albert R."/>
            <person name="Binder M."/>
            <person name="Bloem J."/>
            <person name="Labutti K."/>
            <person name="Salamov A."/>
            <person name="Andreopoulos B."/>
            <person name="Baker S.E."/>
            <person name="Barry K."/>
            <person name="Bills G."/>
            <person name="Bluhm B.H."/>
            <person name="Cannon C."/>
            <person name="Castanera R."/>
            <person name="Culley D.E."/>
            <person name="Daum C."/>
            <person name="Ezra D."/>
            <person name="Gonzalez J.B."/>
            <person name="Henrissat B."/>
            <person name="Kuo A."/>
            <person name="Liang C."/>
            <person name="Lipzen A."/>
            <person name="Lutzoni F."/>
            <person name="Magnuson J."/>
            <person name="Mondo S."/>
            <person name="Nolan M."/>
            <person name="Ohm R."/>
            <person name="Pangilinan J."/>
            <person name="Park H.-J."/>
            <person name="Ramirez L."/>
            <person name="Alfaro M."/>
            <person name="Sun H."/>
            <person name="Tritt A."/>
            <person name="Yoshinaga Y."/>
            <person name="Zwiers L.-H."/>
            <person name="Turgeon B.G."/>
            <person name="Goodwin S.B."/>
            <person name="Spatafora J.W."/>
            <person name="Crous P.W."/>
            <person name="Grigoriev I.V."/>
        </authorList>
    </citation>
    <scope>NUCLEOTIDE SEQUENCE</scope>
    <source>
        <strain evidence="2">CBS 342.82</strain>
    </source>
</reference>
<reference evidence="2" key="3">
    <citation type="submission" date="2025-08" db="UniProtKB">
        <authorList>
            <consortium name="RefSeq"/>
        </authorList>
    </citation>
    <scope>IDENTIFICATION</scope>
    <source>
        <strain evidence="2">CBS 342.82</strain>
    </source>
</reference>
<name>A0A6J3MHM1_9PEZI</name>
<protein>
    <submittedName>
        <fullName evidence="2">Uncharacterized protein</fullName>
    </submittedName>
</protein>
<gene>
    <name evidence="2" type="ORF">K489DRAFT_375273</name>
</gene>
<keyword evidence="1" id="KW-1185">Reference proteome</keyword>
<sequence>MVLQLQVGPAHHLWSWNNLLFSGVVVNSCLLSLELTDAFTGATADDVVEHHGRQRGLSAHVSCVWYSPHRFSGALHRSNASYASRKDHRPNGWRPREIR</sequence>
<evidence type="ECO:0000313" key="2">
    <source>
        <dbReference type="RefSeq" id="XP_033464225.1"/>
    </source>
</evidence>